<dbReference type="InterPro" id="IPR002125">
    <property type="entry name" value="CMP_dCMP_dom"/>
</dbReference>
<proteinExistence type="inferred from homology"/>
<dbReference type="Gene3D" id="3.40.140.10">
    <property type="entry name" value="Cytidine Deaminase, domain 2"/>
    <property type="match status" value="1"/>
</dbReference>
<evidence type="ECO:0000256" key="1">
    <source>
        <dbReference type="ARBA" id="ARBA00001947"/>
    </source>
</evidence>
<dbReference type="OrthoDB" id="414540at2759"/>
<gene>
    <name evidence="14" type="ORF">OFUS_LOCUS571</name>
</gene>
<evidence type="ECO:0000256" key="5">
    <source>
        <dbReference type="ARBA" id="ARBA00022723"/>
    </source>
</evidence>
<keyword evidence="7 12" id="KW-0862">Zinc</keyword>
<dbReference type="PANTHER" id="PTHR11644:SF2">
    <property type="entry name" value="CYTIDINE DEAMINASE"/>
    <property type="match status" value="1"/>
</dbReference>
<keyword evidence="6 13" id="KW-0378">Hydrolase</keyword>
<dbReference type="PANTHER" id="PTHR11644">
    <property type="entry name" value="CYTIDINE DEAMINASE"/>
    <property type="match status" value="1"/>
</dbReference>
<name>A0A8J1Y9N2_OWEFU</name>
<keyword evidence="5 12" id="KW-0479">Metal-binding</keyword>
<comment type="catalytic activity">
    <reaction evidence="13">
        <text>2'-deoxycytidine + H2O + H(+) = 2'-deoxyuridine + NH4(+)</text>
        <dbReference type="Rhea" id="RHEA:13433"/>
        <dbReference type="ChEBI" id="CHEBI:15377"/>
        <dbReference type="ChEBI" id="CHEBI:15378"/>
        <dbReference type="ChEBI" id="CHEBI:15698"/>
        <dbReference type="ChEBI" id="CHEBI:16450"/>
        <dbReference type="ChEBI" id="CHEBI:28938"/>
        <dbReference type="EC" id="3.5.4.5"/>
    </reaction>
</comment>
<dbReference type="EC" id="3.5.4.5" evidence="4 13"/>
<dbReference type="CDD" id="cd01283">
    <property type="entry name" value="cytidine_deaminase"/>
    <property type="match status" value="1"/>
</dbReference>
<evidence type="ECO:0000256" key="9">
    <source>
        <dbReference type="ARBA" id="ARBA00049558"/>
    </source>
</evidence>
<dbReference type="InterPro" id="IPR016193">
    <property type="entry name" value="Cytidine_deaminase-like"/>
</dbReference>
<sequence>MEEKKISEKTVRLLVALSSKMKDNAHCPYSMFPVGAALLCEDGTIFTGCNVENSAYPVGVCAEKTAISKAVSEGYRKFKAIAISSNLKDRFIVPCGNCRQFMAEFGFDIDVYMSKPDLTYTQSTVGELLPMGFEPTQLLDEDRIDDKSIEIDLDSVAKQTGIRKTSITNGLNGSQNGQHANGCV</sequence>
<dbReference type="SUPFAM" id="SSF53927">
    <property type="entry name" value="Cytidine deaminase-like"/>
    <property type="match status" value="1"/>
</dbReference>
<feature type="binding site" evidence="12">
    <location>
        <position position="61"/>
    </location>
    <ligand>
        <name>Zn(2+)</name>
        <dbReference type="ChEBI" id="CHEBI:29105"/>
        <note>catalytic</note>
    </ligand>
</feature>
<dbReference type="GO" id="GO:0004126">
    <property type="term" value="F:cytidine deaminase activity"/>
    <property type="evidence" value="ECO:0007669"/>
    <property type="project" value="UniProtKB-UniRule"/>
</dbReference>
<organism evidence="14 15">
    <name type="scientific">Owenia fusiformis</name>
    <name type="common">Polychaete worm</name>
    <dbReference type="NCBI Taxonomy" id="6347"/>
    <lineage>
        <taxon>Eukaryota</taxon>
        <taxon>Metazoa</taxon>
        <taxon>Spiralia</taxon>
        <taxon>Lophotrochozoa</taxon>
        <taxon>Annelida</taxon>
        <taxon>Polychaeta</taxon>
        <taxon>Sedentaria</taxon>
        <taxon>Canalipalpata</taxon>
        <taxon>Sabellida</taxon>
        <taxon>Oweniida</taxon>
        <taxon>Oweniidae</taxon>
        <taxon>Owenia</taxon>
    </lineage>
</organism>
<dbReference type="EMBL" id="CAIIXF020000001">
    <property type="protein sequence ID" value="CAH1772886.1"/>
    <property type="molecule type" value="Genomic_DNA"/>
</dbReference>
<evidence type="ECO:0000256" key="12">
    <source>
        <dbReference type="PIRSR" id="PIRSR606262-3"/>
    </source>
</evidence>
<dbReference type="NCBIfam" id="NF004064">
    <property type="entry name" value="PRK05578.1"/>
    <property type="match status" value="1"/>
</dbReference>
<feature type="binding site" evidence="12">
    <location>
        <position position="95"/>
    </location>
    <ligand>
        <name>Zn(2+)</name>
        <dbReference type="ChEBI" id="CHEBI:29105"/>
        <note>catalytic</note>
    </ligand>
</feature>
<evidence type="ECO:0000256" key="6">
    <source>
        <dbReference type="ARBA" id="ARBA00022801"/>
    </source>
</evidence>
<evidence type="ECO:0000256" key="11">
    <source>
        <dbReference type="PIRSR" id="PIRSR606262-2"/>
    </source>
</evidence>
<comment type="similarity">
    <text evidence="3 13">Belongs to the cytidine and deoxycytidylate deaminase family.</text>
</comment>
<dbReference type="GO" id="GO:0008270">
    <property type="term" value="F:zinc ion binding"/>
    <property type="evidence" value="ECO:0007669"/>
    <property type="project" value="UniProtKB-UniRule"/>
</dbReference>
<evidence type="ECO:0000256" key="10">
    <source>
        <dbReference type="PIRSR" id="PIRSR606262-1"/>
    </source>
</evidence>
<keyword evidence="15" id="KW-1185">Reference proteome</keyword>
<dbReference type="GO" id="GO:0005829">
    <property type="term" value="C:cytosol"/>
    <property type="evidence" value="ECO:0007669"/>
    <property type="project" value="TreeGrafter"/>
</dbReference>
<dbReference type="InterPro" id="IPR006262">
    <property type="entry name" value="Cyt_deam_tetra"/>
</dbReference>
<evidence type="ECO:0000256" key="13">
    <source>
        <dbReference type="RuleBase" id="RU364006"/>
    </source>
</evidence>
<comment type="catalytic activity">
    <reaction evidence="9 13">
        <text>cytidine + H2O + H(+) = uridine + NH4(+)</text>
        <dbReference type="Rhea" id="RHEA:16069"/>
        <dbReference type="ChEBI" id="CHEBI:15377"/>
        <dbReference type="ChEBI" id="CHEBI:15378"/>
        <dbReference type="ChEBI" id="CHEBI:16704"/>
        <dbReference type="ChEBI" id="CHEBI:17562"/>
        <dbReference type="ChEBI" id="CHEBI:28938"/>
        <dbReference type="EC" id="3.5.4.5"/>
    </reaction>
</comment>
<dbReference type="Pfam" id="PF00383">
    <property type="entry name" value="dCMP_cyt_deam_1"/>
    <property type="match status" value="1"/>
</dbReference>
<feature type="binding site" evidence="12">
    <location>
        <position position="98"/>
    </location>
    <ligand>
        <name>Zn(2+)</name>
        <dbReference type="ChEBI" id="CHEBI:29105"/>
        <note>catalytic</note>
    </ligand>
</feature>
<dbReference type="InterPro" id="IPR050202">
    <property type="entry name" value="Cyt/Deoxycyt_deaminase"/>
</dbReference>
<dbReference type="AlphaFoldDB" id="A0A8J1Y9N2"/>
<dbReference type="FunFam" id="3.40.140.10:FF:000008">
    <property type="entry name" value="Cytidine deaminase"/>
    <property type="match status" value="1"/>
</dbReference>
<dbReference type="Proteomes" id="UP000749559">
    <property type="component" value="Unassembled WGS sequence"/>
</dbReference>
<comment type="cofactor">
    <cofactor evidence="1 12 13">
        <name>Zn(2+)</name>
        <dbReference type="ChEBI" id="CHEBI:29105"/>
    </cofactor>
</comment>
<dbReference type="PROSITE" id="PS51747">
    <property type="entry name" value="CYT_DCMP_DEAMINASES_2"/>
    <property type="match status" value="1"/>
</dbReference>
<evidence type="ECO:0000256" key="2">
    <source>
        <dbReference type="ARBA" id="ARBA00003949"/>
    </source>
</evidence>
<feature type="binding site" evidence="11">
    <location>
        <begin position="50"/>
        <end position="56"/>
    </location>
    <ligand>
        <name>substrate</name>
    </ligand>
</feature>
<evidence type="ECO:0000313" key="14">
    <source>
        <dbReference type="EMBL" id="CAH1772886.1"/>
    </source>
</evidence>
<dbReference type="GO" id="GO:0042802">
    <property type="term" value="F:identical protein binding"/>
    <property type="evidence" value="ECO:0007669"/>
    <property type="project" value="UniProtKB-ARBA"/>
</dbReference>
<feature type="active site" description="Proton donor" evidence="10">
    <location>
        <position position="63"/>
    </location>
</feature>
<protein>
    <recommendedName>
        <fullName evidence="4 13">Cytidine deaminase</fullName>
        <ecNumber evidence="4 13">3.5.4.5</ecNumber>
    </recommendedName>
    <alternativeName>
        <fullName evidence="8 13">Cytidine aminohydrolase</fullName>
    </alternativeName>
</protein>
<dbReference type="PROSITE" id="PS00903">
    <property type="entry name" value="CYT_DCMP_DEAMINASES_1"/>
    <property type="match status" value="1"/>
</dbReference>
<dbReference type="InterPro" id="IPR016192">
    <property type="entry name" value="APOBEC/CMP_deaminase_Zn-bd"/>
</dbReference>
<comment type="function">
    <text evidence="2 13">This enzyme scavenges exogenous and endogenous cytidine and 2'-deoxycytidine for UMP synthesis.</text>
</comment>
<evidence type="ECO:0000256" key="3">
    <source>
        <dbReference type="ARBA" id="ARBA00006576"/>
    </source>
</evidence>
<dbReference type="GO" id="GO:0072527">
    <property type="term" value="P:pyrimidine-containing compound metabolic process"/>
    <property type="evidence" value="ECO:0007669"/>
    <property type="project" value="UniProtKB-ARBA"/>
</dbReference>
<dbReference type="NCBIfam" id="TIGR01354">
    <property type="entry name" value="cyt_deam_tetra"/>
    <property type="match status" value="1"/>
</dbReference>
<evidence type="ECO:0000313" key="15">
    <source>
        <dbReference type="Proteomes" id="UP000749559"/>
    </source>
</evidence>
<evidence type="ECO:0000256" key="8">
    <source>
        <dbReference type="ARBA" id="ARBA00032005"/>
    </source>
</evidence>
<accession>A0A8J1Y9N2</accession>
<reference evidence="14" key="1">
    <citation type="submission" date="2022-03" db="EMBL/GenBank/DDBJ databases">
        <authorList>
            <person name="Martin C."/>
        </authorList>
    </citation>
    <scope>NUCLEOTIDE SEQUENCE</scope>
</reference>
<dbReference type="GO" id="GO:0055086">
    <property type="term" value="P:nucleobase-containing small molecule metabolic process"/>
    <property type="evidence" value="ECO:0007669"/>
    <property type="project" value="UniProtKB-ARBA"/>
</dbReference>
<comment type="caution">
    <text evidence="14">The sequence shown here is derived from an EMBL/GenBank/DDBJ whole genome shotgun (WGS) entry which is preliminary data.</text>
</comment>
<evidence type="ECO:0000256" key="4">
    <source>
        <dbReference type="ARBA" id="ARBA00012783"/>
    </source>
</evidence>
<evidence type="ECO:0000256" key="7">
    <source>
        <dbReference type="ARBA" id="ARBA00022833"/>
    </source>
</evidence>